<feature type="region of interest" description="Disordered" evidence="1">
    <location>
        <begin position="1"/>
        <end position="36"/>
    </location>
</feature>
<gene>
    <name evidence="3" type="ORF">BDA96_08G015800</name>
</gene>
<dbReference type="AlphaFoldDB" id="A0A921U6Q8"/>
<dbReference type="InterPro" id="IPR046533">
    <property type="entry name" value="DUF6598"/>
</dbReference>
<evidence type="ECO:0000313" key="3">
    <source>
        <dbReference type="EMBL" id="KAG0519775.1"/>
    </source>
</evidence>
<evidence type="ECO:0000259" key="2">
    <source>
        <dbReference type="Pfam" id="PF20241"/>
    </source>
</evidence>
<organism evidence="3 4">
    <name type="scientific">Sorghum bicolor</name>
    <name type="common">Sorghum</name>
    <name type="synonym">Sorghum vulgare</name>
    <dbReference type="NCBI Taxonomy" id="4558"/>
    <lineage>
        <taxon>Eukaryota</taxon>
        <taxon>Viridiplantae</taxon>
        <taxon>Streptophyta</taxon>
        <taxon>Embryophyta</taxon>
        <taxon>Tracheophyta</taxon>
        <taxon>Spermatophyta</taxon>
        <taxon>Magnoliopsida</taxon>
        <taxon>Liliopsida</taxon>
        <taxon>Poales</taxon>
        <taxon>Poaceae</taxon>
        <taxon>PACMAD clade</taxon>
        <taxon>Panicoideae</taxon>
        <taxon>Andropogonodae</taxon>
        <taxon>Andropogoneae</taxon>
        <taxon>Sorghinae</taxon>
        <taxon>Sorghum</taxon>
    </lineage>
</organism>
<comment type="caution">
    <text evidence="3">The sequence shown here is derived from an EMBL/GenBank/DDBJ whole genome shotgun (WGS) entry which is preliminary data.</text>
</comment>
<dbReference type="KEGG" id="sbi:8071415"/>
<dbReference type="PANTHER" id="PTHR33065">
    <property type="entry name" value="OS07G0486400 PROTEIN"/>
    <property type="match status" value="1"/>
</dbReference>
<name>A0A921U6Q8_SORBI</name>
<dbReference type="EMBL" id="CM027687">
    <property type="protein sequence ID" value="KAG0519775.1"/>
    <property type="molecule type" value="Genomic_DNA"/>
</dbReference>
<feature type="domain" description="DUF6598" evidence="2">
    <location>
        <begin position="154"/>
        <end position="343"/>
    </location>
</feature>
<feature type="compositionally biased region" description="Polar residues" evidence="1">
    <location>
        <begin position="1"/>
        <end position="11"/>
    </location>
</feature>
<dbReference type="OrthoDB" id="677498at2759"/>
<dbReference type="Proteomes" id="UP000807115">
    <property type="component" value="Chromosome 8"/>
</dbReference>
<reference evidence="3" key="1">
    <citation type="journal article" date="2019" name="BMC Genomics">
        <title>A new reference genome for Sorghum bicolor reveals high levels of sequence similarity between sweet and grain genotypes: implications for the genetics of sugar metabolism.</title>
        <authorList>
            <person name="Cooper E.A."/>
            <person name="Brenton Z.W."/>
            <person name="Flinn B.S."/>
            <person name="Jenkins J."/>
            <person name="Shu S."/>
            <person name="Flowers D."/>
            <person name="Luo F."/>
            <person name="Wang Y."/>
            <person name="Xia P."/>
            <person name="Barry K."/>
            <person name="Daum C."/>
            <person name="Lipzen A."/>
            <person name="Yoshinaga Y."/>
            <person name="Schmutz J."/>
            <person name="Saski C."/>
            <person name="Vermerris W."/>
            <person name="Kresovich S."/>
        </authorList>
    </citation>
    <scope>NUCLEOTIDE SEQUENCE</scope>
</reference>
<dbReference type="OMA" id="EYWTENT"/>
<evidence type="ECO:0000256" key="1">
    <source>
        <dbReference type="SAM" id="MobiDB-lite"/>
    </source>
</evidence>
<evidence type="ECO:0000313" key="4">
    <source>
        <dbReference type="Proteomes" id="UP000807115"/>
    </source>
</evidence>
<dbReference type="PANTHER" id="PTHR33065:SF117">
    <property type="entry name" value="OS01G0590200 PROTEIN"/>
    <property type="match status" value="1"/>
</dbReference>
<sequence>MASVTQFQYPNPSGGYSAPGFSWPLDPEPADADGDEEDDLLAVKVNYSDWEDEDDPIDYETTCPGQTFTKEQEEEIGLKWMDNYVKLSAECSDLFNQILSHGDDHASFPPMPLKVLPETTDLCIKRGYCYHREYMTTDTCQTESTLGFHRPQEMLQIFSLRLSTKSKSYPISIYGIFAVRDDLEPLRNYVFNRSRDDSVMIHQDSPTLPLCSPCRGMYILDRALLEIDLWVKKEGDRSNDEKLLSAYVEIYMRSNFNMRSTGRIHSDHCMLDMDYIFISESVEAVIQVFTTLGSPRRVRFTAFSRYFDSEVVLFDGKCVEKGEVFKHVVAVKAKENLIIRSELDNTLFEWTFQDGGVGSFSHPDVESIFNQFHVRVFFAPKNHGHRRSRYHDWEERCRNKASAGLLI</sequence>
<proteinExistence type="predicted"/>
<dbReference type="Pfam" id="PF20241">
    <property type="entry name" value="DUF6598"/>
    <property type="match status" value="1"/>
</dbReference>
<protein>
    <recommendedName>
        <fullName evidence="2">DUF6598 domain-containing protein</fullName>
    </recommendedName>
</protein>
<accession>A0A921U6Q8</accession>
<dbReference type="Gramene" id="EES15559">
    <property type="protein sequence ID" value="EES15559"/>
    <property type="gene ID" value="SORBI_3008G014400"/>
</dbReference>
<reference evidence="3" key="2">
    <citation type="submission" date="2020-10" db="EMBL/GenBank/DDBJ databases">
        <authorList>
            <person name="Cooper E.A."/>
            <person name="Brenton Z.W."/>
            <person name="Flinn B.S."/>
            <person name="Jenkins J."/>
            <person name="Shu S."/>
            <person name="Flowers D."/>
            <person name="Luo F."/>
            <person name="Wang Y."/>
            <person name="Xia P."/>
            <person name="Barry K."/>
            <person name="Daum C."/>
            <person name="Lipzen A."/>
            <person name="Yoshinaga Y."/>
            <person name="Schmutz J."/>
            <person name="Saski C."/>
            <person name="Vermerris W."/>
            <person name="Kresovich S."/>
        </authorList>
    </citation>
    <scope>NUCLEOTIDE SEQUENCE</scope>
</reference>